<evidence type="ECO:0000256" key="2">
    <source>
        <dbReference type="SAM" id="Phobius"/>
    </source>
</evidence>
<feature type="transmembrane region" description="Helical" evidence="2">
    <location>
        <begin position="78"/>
        <end position="100"/>
    </location>
</feature>
<keyword evidence="2" id="KW-0812">Transmembrane</keyword>
<dbReference type="EMBL" id="BAAATZ010000021">
    <property type="protein sequence ID" value="GAA2731978.1"/>
    <property type="molecule type" value="Genomic_DNA"/>
</dbReference>
<evidence type="ECO:0000313" key="5">
    <source>
        <dbReference type="Proteomes" id="UP001501842"/>
    </source>
</evidence>
<dbReference type="InterPro" id="IPR025196">
    <property type="entry name" value="DUF4126"/>
</dbReference>
<reference evidence="5" key="1">
    <citation type="journal article" date="2019" name="Int. J. Syst. Evol. Microbiol.">
        <title>The Global Catalogue of Microorganisms (GCM) 10K type strain sequencing project: providing services to taxonomists for standard genome sequencing and annotation.</title>
        <authorList>
            <consortium name="The Broad Institute Genomics Platform"/>
            <consortium name="The Broad Institute Genome Sequencing Center for Infectious Disease"/>
            <person name="Wu L."/>
            <person name="Ma J."/>
        </authorList>
    </citation>
    <scope>NUCLEOTIDE SEQUENCE [LARGE SCALE GENOMIC DNA]</scope>
    <source>
        <strain evidence="5">JCM 8201</strain>
    </source>
</reference>
<organism evidence="4 5">
    <name type="scientific">Actinocorallia aurantiaca</name>
    <dbReference type="NCBI Taxonomy" id="46204"/>
    <lineage>
        <taxon>Bacteria</taxon>
        <taxon>Bacillati</taxon>
        <taxon>Actinomycetota</taxon>
        <taxon>Actinomycetes</taxon>
        <taxon>Streptosporangiales</taxon>
        <taxon>Thermomonosporaceae</taxon>
        <taxon>Actinocorallia</taxon>
    </lineage>
</organism>
<evidence type="ECO:0000259" key="3">
    <source>
        <dbReference type="Pfam" id="PF13548"/>
    </source>
</evidence>
<keyword evidence="2" id="KW-1133">Transmembrane helix</keyword>
<name>A0ABP6GVB1_9ACTN</name>
<accession>A0ABP6GVB1</accession>
<evidence type="ECO:0000313" key="4">
    <source>
        <dbReference type="EMBL" id="GAA2731978.1"/>
    </source>
</evidence>
<feature type="domain" description="DUF4126" evidence="3">
    <location>
        <begin position="42"/>
        <end position="226"/>
    </location>
</feature>
<protein>
    <recommendedName>
        <fullName evidence="3">DUF4126 domain-containing protein</fullName>
    </recommendedName>
</protein>
<proteinExistence type="predicted"/>
<feature type="region of interest" description="Disordered" evidence="1">
    <location>
        <begin position="1"/>
        <end position="25"/>
    </location>
</feature>
<dbReference type="Pfam" id="PF13548">
    <property type="entry name" value="DUF4126"/>
    <property type="match status" value="1"/>
</dbReference>
<keyword evidence="5" id="KW-1185">Reference proteome</keyword>
<keyword evidence="2" id="KW-0472">Membrane</keyword>
<feature type="compositionally biased region" description="Low complexity" evidence="1">
    <location>
        <begin position="1"/>
        <end position="15"/>
    </location>
</feature>
<gene>
    <name evidence="4" type="ORF">GCM10010439_48650</name>
</gene>
<comment type="caution">
    <text evidence="4">The sequence shown here is derived from an EMBL/GenBank/DDBJ whole genome shotgun (WGS) entry which is preliminary data.</text>
</comment>
<feature type="transmembrane region" description="Helical" evidence="2">
    <location>
        <begin position="39"/>
        <end position="66"/>
    </location>
</feature>
<feature type="transmembrane region" description="Helical" evidence="2">
    <location>
        <begin position="196"/>
        <end position="221"/>
    </location>
</feature>
<sequence>MGPTEAVPSSGPEAGAGSGPEREFTGALEGRRGGGRIMFAFLTGLGLAGAAGLNAYIPILVVGLLGRYTELVVLPGEFSWMGNGWVLAGLSVLLLAEMVLDKVPVVDSINDAVMTLVRPAAGGAATAATLAAGELDSGLGTDPASLQEHPWVSWVPGVLVALAVHVIKTLVRPIANTGSLGAAAPVLSTAEDGLSLGLSLLALLAPVLALLLLLALLYAAFRLLRRVRRRRRAASPG</sequence>
<dbReference type="Proteomes" id="UP001501842">
    <property type="component" value="Unassembled WGS sequence"/>
</dbReference>
<evidence type="ECO:0000256" key="1">
    <source>
        <dbReference type="SAM" id="MobiDB-lite"/>
    </source>
</evidence>